<protein>
    <submittedName>
        <fullName evidence="2">Uncharacterized protein</fullName>
    </submittedName>
</protein>
<feature type="region of interest" description="Disordered" evidence="1">
    <location>
        <begin position="1"/>
        <end position="28"/>
    </location>
</feature>
<evidence type="ECO:0000256" key="1">
    <source>
        <dbReference type="SAM" id="MobiDB-lite"/>
    </source>
</evidence>
<keyword evidence="3" id="KW-1185">Reference proteome</keyword>
<reference evidence="2 3" key="1">
    <citation type="journal article" date="2024" name="Ann. Entomol. Soc. Am.">
        <title>Genomic analyses of the southern and eastern yellowjacket wasps (Hymenoptera: Vespidae) reveal evolutionary signatures of social life.</title>
        <authorList>
            <person name="Catto M.A."/>
            <person name="Caine P.B."/>
            <person name="Orr S.E."/>
            <person name="Hunt B.G."/>
            <person name="Goodisman M.A.D."/>
        </authorList>
    </citation>
    <scope>NUCLEOTIDE SEQUENCE [LARGE SCALE GENOMIC DNA]</scope>
    <source>
        <strain evidence="2">232</strain>
        <tissue evidence="2">Head and thorax</tissue>
    </source>
</reference>
<dbReference type="EMBL" id="JAYRBN010000030">
    <property type="protein sequence ID" value="KAL2748850.1"/>
    <property type="molecule type" value="Genomic_DNA"/>
</dbReference>
<evidence type="ECO:0000313" key="2">
    <source>
        <dbReference type="EMBL" id="KAL2748850.1"/>
    </source>
</evidence>
<proteinExistence type="predicted"/>
<gene>
    <name evidence="2" type="ORF">V1477_002970</name>
</gene>
<evidence type="ECO:0000313" key="3">
    <source>
        <dbReference type="Proteomes" id="UP001607303"/>
    </source>
</evidence>
<accession>A0ABD2CUS8</accession>
<organism evidence="2 3">
    <name type="scientific">Vespula maculifrons</name>
    <name type="common">Eastern yellow jacket</name>
    <name type="synonym">Wasp</name>
    <dbReference type="NCBI Taxonomy" id="7453"/>
    <lineage>
        <taxon>Eukaryota</taxon>
        <taxon>Metazoa</taxon>
        <taxon>Ecdysozoa</taxon>
        <taxon>Arthropoda</taxon>
        <taxon>Hexapoda</taxon>
        <taxon>Insecta</taxon>
        <taxon>Pterygota</taxon>
        <taxon>Neoptera</taxon>
        <taxon>Endopterygota</taxon>
        <taxon>Hymenoptera</taxon>
        <taxon>Apocrita</taxon>
        <taxon>Aculeata</taxon>
        <taxon>Vespoidea</taxon>
        <taxon>Vespidae</taxon>
        <taxon>Vespinae</taxon>
        <taxon>Vespula</taxon>
    </lineage>
</organism>
<dbReference type="AlphaFoldDB" id="A0ABD2CUS8"/>
<comment type="caution">
    <text evidence="2">The sequence shown here is derived from an EMBL/GenBank/DDBJ whole genome shotgun (WGS) entry which is preliminary data.</text>
</comment>
<name>A0ABD2CUS8_VESMC</name>
<sequence>MSHKIQRQGAPPVHGGKFQSNRGEDRRRTLPLAKTSSQAVCHFLKYLGCPAFFLSARVVVVLEPVRPNSSGEMNRCLGDEGGTILNGWSNAEAIRCVRSRSQFAGVFVSDLAYGRQRA</sequence>
<dbReference type="Proteomes" id="UP001607303">
    <property type="component" value="Unassembled WGS sequence"/>
</dbReference>